<feature type="domain" description="Reverse transcriptase" evidence="1">
    <location>
        <begin position="2"/>
        <end position="86"/>
    </location>
</feature>
<sequence length="88" mass="10230">MVKKSNGKWWMYVDFTNLSKASPKNSYPLPRINRLVDSATGNELLSFMDAYSDYNQILMKEENQEKTLCITKKGTYCYKIMPFGLKTT</sequence>
<evidence type="ECO:0000313" key="2">
    <source>
        <dbReference type="EMBL" id="KAJ7969036.1"/>
    </source>
</evidence>
<organism evidence="2 3">
    <name type="scientific">Quillaja saponaria</name>
    <name type="common">Soap bark tree</name>
    <dbReference type="NCBI Taxonomy" id="32244"/>
    <lineage>
        <taxon>Eukaryota</taxon>
        <taxon>Viridiplantae</taxon>
        <taxon>Streptophyta</taxon>
        <taxon>Embryophyta</taxon>
        <taxon>Tracheophyta</taxon>
        <taxon>Spermatophyta</taxon>
        <taxon>Magnoliopsida</taxon>
        <taxon>eudicotyledons</taxon>
        <taxon>Gunneridae</taxon>
        <taxon>Pentapetalae</taxon>
        <taxon>rosids</taxon>
        <taxon>fabids</taxon>
        <taxon>Fabales</taxon>
        <taxon>Quillajaceae</taxon>
        <taxon>Quillaja</taxon>
    </lineage>
</organism>
<dbReference type="Proteomes" id="UP001163823">
    <property type="component" value="Chromosome 5"/>
</dbReference>
<protein>
    <submittedName>
        <fullName evidence="2">Transposon Ty3-I Gag-Pol polyprotein</fullName>
    </submittedName>
</protein>
<dbReference type="CDD" id="cd01647">
    <property type="entry name" value="RT_LTR"/>
    <property type="match status" value="1"/>
</dbReference>
<dbReference type="Pfam" id="PF00078">
    <property type="entry name" value="RVT_1"/>
    <property type="match status" value="1"/>
</dbReference>
<keyword evidence="3" id="KW-1185">Reference proteome</keyword>
<accession>A0AAD7M314</accession>
<dbReference type="Gene3D" id="3.30.70.270">
    <property type="match status" value="1"/>
</dbReference>
<dbReference type="InterPro" id="IPR000477">
    <property type="entry name" value="RT_dom"/>
</dbReference>
<reference evidence="2" key="1">
    <citation type="journal article" date="2023" name="Science">
        <title>Elucidation of the pathway for biosynthesis of saponin adjuvants from the soapbark tree.</title>
        <authorList>
            <person name="Reed J."/>
            <person name="Orme A."/>
            <person name="El-Demerdash A."/>
            <person name="Owen C."/>
            <person name="Martin L.B.B."/>
            <person name="Misra R.C."/>
            <person name="Kikuchi S."/>
            <person name="Rejzek M."/>
            <person name="Martin A.C."/>
            <person name="Harkess A."/>
            <person name="Leebens-Mack J."/>
            <person name="Louveau T."/>
            <person name="Stephenson M.J."/>
            <person name="Osbourn A."/>
        </authorList>
    </citation>
    <scope>NUCLEOTIDE SEQUENCE</scope>
    <source>
        <strain evidence="2">S10</strain>
    </source>
</reference>
<dbReference type="PANTHER" id="PTHR24559:SF431">
    <property type="entry name" value="RNA-DIRECTED DNA POLYMERASE HOMOLOG"/>
    <property type="match status" value="1"/>
</dbReference>
<name>A0AAD7M314_QUISA</name>
<dbReference type="PANTHER" id="PTHR24559">
    <property type="entry name" value="TRANSPOSON TY3-I GAG-POL POLYPROTEIN"/>
    <property type="match status" value="1"/>
</dbReference>
<dbReference type="KEGG" id="qsa:O6P43_013051"/>
<evidence type="ECO:0000259" key="1">
    <source>
        <dbReference type="Pfam" id="PF00078"/>
    </source>
</evidence>
<evidence type="ECO:0000313" key="3">
    <source>
        <dbReference type="Proteomes" id="UP001163823"/>
    </source>
</evidence>
<proteinExistence type="predicted"/>
<dbReference type="InterPro" id="IPR043128">
    <property type="entry name" value="Rev_trsase/Diguanyl_cyclase"/>
</dbReference>
<dbReference type="Gene3D" id="3.10.10.10">
    <property type="entry name" value="HIV Type 1 Reverse Transcriptase, subunit A, domain 1"/>
    <property type="match status" value="1"/>
</dbReference>
<gene>
    <name evidence="2" type="ORF">O6P43_013051</name>
</gene>
<dbReference type="InterPro" id="IPR053134">
    <property type="entry name" value="RNA-dir_DNA_polymerase"/>
</dbReference>
<dbReference type="InterPro" id="IPR043502">
    <property type="entry name" value="DNA/RNA_pol_sf"/>
</dbReference>
<dbReference type="SUPFAM" id="SSF56672">
    <property type="entry name" value="DNA/RNA polymerases"/>
    <property type="match status" value="1"/>
</dbReference>
<dbReference type="AlphaFoldDB" id="A0AAD7M314"/>
<dbReference type="EMBL" id="JARAOO010000005">
    <property type="protein sequence ID" value="KAJ7969036.1"/>
    <property type="molecule type" value="Genomic_DNA"/>
</dbReference>
<comment type="caution">
    <text evidence="2">The sequence shown here is derived from an EMBL/GenBank/DDBJ whole genome shotgun (WGS) entry which is preliminary data.</text>
</comment>